<protein>
    <submittedName>
        <fullName evidence="1">Uncharacterized protein</fullName>
    </submittedName>
</protein>
<dbReference type="AlphaFoldDB" id="D8UFD2"/>
<dbReference type="RefSeq" id="XP_002957379.1">
    <property type="nucleotide sequence ID" value="XM_002957333.1"/>
</dbReference>
<name>D8UFD2_VOLCA</name>
<dbReference type="InParanoid" id="D8UFD2"/>
<organism evidence="2">
    <name type="scientific">Volvox carteri f. nagariensis</name>
    <dbReference type="NCBI Taxonomy" id="3068"/>
    <lineage>
        <taxon>Eukaryota</taxon>
        <taxon>Viridiplantae</taxon>
        <taxon>Chlorophyta</taxon>
        <taxon>core chlorophytes</taxon>
        <taxon>Chlorophyceae</taxon>
        <taxon>CS clade</taxon>
        <taxon>Chlamydomonadales</taxon>
        <taxon>Volvocaceae</taxon>
        <taxon>Volvox</taxon>
    </lineage>
</organism>
<evidence type="ECO:0000313" key="2">
    <source>
        <dbReference type="Proteomes" id="UP000001058"/>
    </source>
</evidence>
<proteinExistence type="predicted"/>
<dbReference type="EMBL" id="GL378393">
    <property type="protein sequence ID" value="EFJ41588.1"/>
    <property type="molecule type" value="Genomic_DNA"/>
</dbReference>
<sequence length="145" mass="15701">MTISASVVIYCFNCRAVVQNDDSYSPSALSVRGQSKAVPRGKIFRGLDSQAEVSIEADGAFNGCNCALMARSTHSDWAGEWSGGSCYYDFDFINACAGKRGRCKLHLGQLAKCLAPLQSCSSYKICKDQNRAIILPSRTGESQLK</sequence>
<keyword evidence="2" id="KW-1185">Reference proteome</keyword>
<gene>
    <name evidence="1" type="ORF">VOLCADRAFT_98449</name>
</gene>
<dbReference type="GeneID" id="9626830"/>
<dbReference type="KEGG" id="vcn:VOLCADRAFT_98449"/>
<evidence type="ECO:0000313" key="1">
    <source>
        <dbReference type="EMBL" id="EFJ41588.1"/>
    </source>
</evidence>
<accession>D8UFD2</accession>
<reference evidence="1 2" key="1">
    <citation type="journal article" date="2010" name="Science">
        <title>Genomic analysis of organismal complexity in the multicellular green alga Volvox carteri.</title>
        <authorList>
            <person name="Prochnik S.E."/>
            <person name="Umen J."/>
            <person name="Nedelcu A.M."/>
            <person name="Hallmann A."/>
            <person name="Miller S.M."/>
            <person name="Nishii I."/>
            <person name="Ferris P."/>
            <person name="Kuo A."/>
            <person name="Mitros T."/>
            <person name="Fritz-Laylin L.K."/>
            <person name="Hellsten U."/>
            <person name="Chapman J."/>
            <person name="Simakov O."/>
            <person name="Rensing S.A."/>
            <person name="Terry A."/>
            <person name="Pangilinan J."/>
            <person name="Kapitonov V."/>
            <person name="Jurka J."/>
            <person name="Salamov A."/>
            <person name="Shapiro H."/>
            <person name="Schmutz J."/>
            <person name="Grimwood J."/>
            <person name="Lindquist E."/>
            <person name="Lucas S."/>
            <person name="Grigoriev I.V."/>
            <person name="Schmitt R."/>
            <person name="Kirk D."/>
            <person name="Rokhsar D.S."/>
        </authorList>
    </citation>
    <scope>NUCLEOTIDE SEQUENCE [LARGE SCALE GENOMIC DNA]</scope>
    <source>
        <strain evidence="2">f. Nagariensis / Eve</strain>
    </source>
</reference>
<dbReference type="Proteomes" id="UP000001058">
    <property type="component" value="Unassembled WGS sequence"/>
</dbReference>